<evidence type="ECO:0000259" key="9">
    <source>
        <dbReference type="Pfam" id="PF13720"/>
    </source>
</evidence>
<evidence type="ECO:0000256" key="6">
    <source>
        <dbReference type="ARBA" id="ARBA00023098"/>
    </source>
</evidence>
<dbReference type="EC" id="2.3.1.129" evidence="8"/>
<dbReference type="InterPro" id="IPR001451">
    <property type="entry name" value="Hexapep"/>
</dbReference>
<dbReference type="RefSeq" id="WP_111530093.1">
    <property type="nucleotide sequence ID" value="NZ_JBHRSG010000003.1"/>
</dbReference>
<evidence type="ECO:0000256" key="2">
    <source>
        <dbReference type="ARBA" id="ARBA00022516"/>
    </source>
</evidence>
<comment type="caution">
    <text evidence="10">The sequence shown here is derived from an EMBL/GenBank/DDBJ whole genome shotgun (WGS) entry which is preliminary data.</text>
</comment>
<dbReference type="InterPro" id="IPR018357">
    <property type="entry name" value="Hexapep_transf_CS"/>
</dbReference>
<dbReference type="GO" id="GO:0016020">
    <property type="term" value="C:membrane"/>
    <property type="evidence" value="ECO:0007669"/>
    <property type="project" value="GOC"/>
</dbReference>
<protein>
    <recommendedName>
        <fullName evidence="8">Acyl-[acyl-carrier-protein]--UDP-N-acetylglucosamine O-acyltransferase</fullName>
        <shortName evidence="8">UDP-N-acetylglucosamine acyltransferase</shortName>
        <ecNumber evidence="8">2.3.1.129</ecNumber>
    </recommendedName>
</protein>
<proteinExistence type="inferred from homology"/>
<dbReference type="NCBIfam" id="TIGR01852">
    <property type="entry name" value="lipid_A_lpxA"/>
    <property type="match status" value="1"/>
</dbReference>
<dbReference type="PANTHER" id="PTHR43480">
    <property type="entry name" value="ACYL-[ACYL-CARRIER-PROTEIN]--UDP-N-ACETYLGLUCOSAMINE O-ACYLTRANSFERASE"/>
    <property type="match status" value="1"/>
</dbReference>
<comment type="subcellular location">
    <subcellularLocation>
        <location evidence="8">Cytoplasm</location>
    </subcellularLocation>
</comment>
<dbReference type="Gene3D" id="1.20.1180.10">
    <property type="entry name" value="Udp N-acetylglucosamine O-acyltransferase, C-terminal domain"/>
    <property type="match status" value="1"/>
</dbReference>
<evidence type="ECO:0000256" key="1">
    <source>
        <dbReference type="ARBA" id="ARBA00022490"/>
    </source>
</evidence>
<evidence type="ECO:0000256" key="8">
    <source>
        <dbReference type="HAMAP-Rule" id="MF_00387"/>
    </source>
</evidence>
<dbReference type="AlphaFoldDB" id="A0A328ARI1"/>
<comment type="similarity">
    <text evidence="8">Belongs to the transferase hexapeptide repeat family. LpxA subfamily.</text>
</comment>
<reference evidence="11" key="1">
    <citation type="submission" date="2018-05" db="EMBL/GenBank/DDBJ databases">
        <authorList>
            <person name="Li X."/>
        </authorList>
    </citation>
    <scope>NUCLEOTIDE SEQUENCE [LARGE SCALE GENOMIC DNA]</scope>
    <source>
        <strain evidence="11">LX32</strain>
    </source>
</reference>
<dbReference type="PANTHER" id="PTHR43480:SF1">
    <property type="entry name" value="ACYL-[ACYL-CARRIER-PROTEIN]--UDP-N-ACETYLGLUCOSAMINE O-ACYLTRANSFERASE, MITOCHONDRIAL-RELATED"/>
    <property type="match status" value="1"/>
</dbReference>
<evidence type="ECO:0000256" key="4">
    <source>
        <dbReference type="ARBA" id="ARBA00022679"/>
    </source>
</evidence>
<dbReference type="HAMAP" id="MF_00387">
    <property type="entry name" value="LpxA"/>
    <property type="match status" value="1"/>
</dbReference>
<comment type="pathway">
    <text evidence="8">Glycolipid biosynthesis; lipid IV(A) biosynthesis; lipid IV(A) from (3R)-3-hydroxytetradecanoyl-[acyl-carrier-protein] and UDP-N-acetyl-alpha-D-glucosamine: step 1/6.</text>
</comment>
<dbReference type="UniPathway" id="UPA00359">
    <property type="reaction ID" value="UER00477"/>
</dbReference>
<organism evidence="10 11">
    <name type="scientific">Phenylobacterium soli</name>
    <dbReference type="NCBI Taxonomy" id="2170551"/>
    <lineage>
        <taxon>Bacteria</taxon>
        <taxon>Pseudomonadati</taxon>
        <taxon>Pseudomonadota</taxon>
        <taxon>Alphaproteobacteria</taxon>
        <taxon>Caulobacterales</taxon>
        <taxon>Caulobacteraceae</taxon>
        <taxon>Phenylobacterium</taxon>
    </lineage>
</organism>
<keyword evidence="1 8" id="KW-0963">Cytoplasm</keyword>
<dbReference type="Pfam" id="PF00132">
    <property type="entry name" value="Hexapep"/>
    <property type="match status" value="1"/>
</dbReference>
<keyword evidence="7 8" id="KW-0012">Acyltransferase</keyword>
<keyword evidence="2 8" id="KW-0444">Lipid biosynthesis</keyword>
<dbReference type="NCBIfam" id="NF003657">
    <property type="entry name" value="PRK05289.1"/>
    <property type="match status" value="1"/>
</dbReference>
<dbReference type="SUPFAM" id="SSF51161">
    <property type="entry name" value="Trimeric LpxA-like enzymes"/>
    <property type="match status" value="1"/>
</dbReference>
<dbReference type="InterPro" id="IPR037157">
    <property type="entry name" value="Acetyltransf_C_sf"/>
</dbReference>
<dbReference type="GO" id="GO:0008780">
    <property type="term" value="F:acyl-[acyl-carrier-protein]-UDP-N-acetylglucosamine O-acyltransferase activity"/>
    <property type="evidence" value="ECO:0007669"/>
    <property type="project" value="UniProtKB-UniRule"/>
</dbReference>
<dbReference type="EMBL" id="QFYQ01000001">
    <property type="protein sequence ID" value="RAK56346.1"/>
    <property type="molecule type" value="Genomic_DNA"/>
</dbReference>
<evidence type="ECO:0000256" key="7">
    <source>
        <dbReference type="ARBA" id="ARBA00023315"/>
    </source>
</evidence>
<dbReference type="Gene3D" id="2.160.10.10">
    <property type="entry name" value="Hexapeptide repeat proteins"/>
    <property type="match status" value="1"/>
</dbReference>
<comment type="subunit">
    <text evidence="8">Homotrimer.</text>
</comment>
<sequence>MQIHPTAIVEKGAELAAGVSVGPYSVIGPKVRVGEGTIIHSHVVIQGSTELGRNNQVFPFAMLGGPPQHLAYKGEDTRLVIGDNNLIREHATMNIGTVHGGGVTRIGSNGLYMIESHVGHDCIVGDHVVMTKQATLGGHCLIGDYVIVGGLAAIHQFCRVGRYAFVGGLAAVVKDVIPYGSVWGNHAHLEGLNLVGLKRRGFDRETINTLRAAYRLLFADEGTFQERLDDTAETFGDSPEVMEILEFIRADASRPLCLPEREV</sequence>
<keyword evidence="11" id="KW-1185">Reference proteome</keyword>
<comment type="catalytic activity">
    <reaction evidence="8">
        <text>a (3R)-hydroxyacyl-[ACP] + UDP-N-acetyl-alpha-D-glucosamine = a UDP-3-O-[(3R)-3-hydroxyacyl]-N-acetyl-alpha-D-glucosamine + holo-[ACP]</text>
        <dbReference type="Rhea" id="RHEA:67812"/>
        <dbReference type="Rhea" id="RHEA-COMP:9685"/>
        <dbReference type="Rhea" id="RHEA-COMP:9945"/>
        <dbReference type="ChEBI" id="CHEBI:57705"/>
        <dbReference type="ChEBI" id="CHEBI:64479"/>
        <dbReference type="ChEBI" id="CHEBI:78827"/>
        <dbReference type="ChEBI" id="CHEBI:173225"/>
        <dbReference type="EC" id="2.3.1.129"/>
    </reaction>
</comment>
<dbReference type="InterPro" id="IPR010137">
    <property type="entry name" value="Lipid_A_LpxA"/>
</dbReference>
<evidence type="ECO:0000256" key="3">
    <source>
        <dbReference type="ARBA" id="ARBA00022556"/>
    </source>
</evidence>
<dbReference type="GO" id="GO:0005737">
    <property type="term" value="C:cytoplasm"/>
    <property type="evidence" value="ECO:0007669"/>
    <property type="project" value="UniProtKB-SubCell"/>
</dbReference>
<evidence type="ECO:0000313" key="11">
    <source>
        <dbReference type="Proteomes" id="UP000249254"/>
    </source>
</evidence>
<keyword evidence="5 8" id="KW-0677">Repeat</keyword>
<dbReference type="Pfam" id="PF13720">
    <property type="entry name" value="Acetyltransf_11"/>
    <property type="match status" value="1"/>
</dbReference>
<dbReference type="Proteomes" id="UP000249254">
    <property type="component" value="Unassembled WGS sequence"/>
</dbReference>
<dbReference type="PROSITE" id="PS00101">
    <property type="entry name" value="HEXAPEP_TRANSFERASES"/>
    <property type="match status" value="1"/>
</dbReference>
<evidence type="ECO:0000313" key="10">
    <source>
        <dbReference type="EMBL" id="RAK56346.1"/>
    </source>
</evidence>
<name>A0A328ARI1_9CAUL</name>
<accession>A0A328ARI1</accession>
<dbReference type="GO" id="GO:0009245">
    <property type="term" value="P:lipid A biosynthetic process"/>
    <property type="evidence" value="ECO:0007669"/>
    <property type="project" value="UniProtKB-UniRule"/>
</dbReference>
<feature type="domain" description="UDP N-acetylglucosamine O-acyltransferase C-terminal" evidence="9">
    <location>
        <begin position="175"/>
        <end position="256"/>
    </location>
</feature>
<evidence type="ECO:0000256" key="5">
    <source>
        <dbReference type="ARBA" id="ARBA00022737"/>
    </source>
</evidence>
<keyword evidence="6 8" id="KW-0443">Lipid metabolism</keyword>
<dbReference type="PIRSF" id="PIRSF000456">
    <property type="entry name" value="UDP-GlcNAc_acltr"/>
    <property type="match status" value="1"/>
</dbReference>
<keyword evidence="3 8" id="KW-0441">Lipid A biosynthesis</keyword>
<gene>
    <name evidence="8" type="primary">lpxA</name>
    <name evidence="10" type="ORF">DJ017_12945</name>
</gene>
<dbReference type="OrthoDB" id="9807278at2"/>
<comment type="function">
    <text evidence="8">Involved in the biosynthesis of lipid A, a phosphorylated glycolipid that anchors the lipopolysaccharide to the outer membrane of the cell.</text>
</comment>
<dbReference type="CDD" id="cd03351">
    <property type="entry name" value="LbH_UDP-GlcNAc_AT"/>
    <property type="match status" value="1"/>
</dbReference>
<dbReference type="InterPro" id="IPR011004">
    <property type="entry name" value="Trimer_LpxA-like_sf"/>
</dbReference>
<keyword evidence="4 8" id="KW-0808">Transferase</keyword>
<dbReference type="InterPro" id="IPR029098">
    <property type="entry name" value="Acetyltransf_C"/>
</dbReference>